<protein>
    <submittedName>
        <fullName evidence="2">Uncharacterized protein</fullName>
    </submittedName>
</protein>
<gene>
    <name evidence="2" type="ORF">EJ08DRAFT_601298</name>
</gene>
<sequence>LLFINRYRSYINLYFLKYTIEYYILIIVYLPYSTYLLQPLNLVLFILLASCYST</sequence>
<feature type="transmembrane region" description="Helical" evidence="1">
    <location>
        <begin position="12"/>
        <end position="30"/>
    </location>
</feature>
<feature type="non-terminal residue" evidence="2">
    <location>
        <position position="1"/>
    </location>
</feature>
<comment type="caution">
    <text evidence="2">The sequence shown here is derived from an EMBL/GenBank/DDBJ whole genome shotgun (WGS) entry which is preliminary data.</text>
</comment>
<keyword evidence="1" id="KW-0812">Transmembrane</keyword>
<evidence type="ECO:0000256" key="1">
    <source>
        <dbReference type="SAM" id="Phobius"/>
    </source>
</evidence>
<evidence type="ECO:0000313" key="2">
    <source>
        <dbReference type="EMBL" id="KAF2414974.1"/>
    </source>
</evidence>
<keyword evidence="1" id="KW-1133">Transmembrane helix</keyword>
<keyword evidence="1" id="KW-0472">Membrane</keyword>
<evidence type="ECO:0000313" key="3">
    <source>
        <dbReference type="Proteomes" id="UP000800235"/>
    </source>
</evidence>
<name>A0A9P4TSC2_9PEZI</name>
<keyword evidence="3" id="KW-1185">Reference proteome</keyword>
<reference evidence="2" key="1">
    <citation type="journal article" date="2020" name="Stud. Mycol.">
        <title>101 Dothideomycetes genomes: a test case for predicting lifestyles and emergence of pathogens.</title>
        <authorList>
            <person name="Haridas S."/>
            <person name="Albert R."/>
            <person name="Binder M."/>
            <person name="Bloem J."/>
            <person name="Labutti K."/>
            <person name="Salamov A."/>
            <person name="Andreopoulos B."/>
            <person name="Baker S."/>
            <person name="Barry K."/>
            <person name="Bills G."/>
            <person name="Bluhm B."/>
            <person name="Cannon C."/>
            <person name="Castanera R."/>
            <person name="Culley D."/>
            <person name="Daum C."/>
            <person name="Ezra D."/>
            <person name="Gonzalez J."/>
            <person name="Henrissat B."/>
            <person name="Kuo A."/>
            <person name="Liang C."/>
            <person name="Lipzen A."/>
            <person name="Lutzoni F."/>
            <person name="Magnuson J."/>
            <person name="Mondo S."/>
            <person name="Nolan M."/>
            <person name="Ohm R."/>
            <person name="Pangilinan J."/>
            <person name="Park H.-J."/>
            <person name="Ramirez L."/>
            <person name="Alfaro M."/>
            <person name="Sun H."/>
            <person name="Tritt A."/>
            <person name="Yoshinaga Y."/>
            <person name="Zwiers L.-H."/>
            <person name="Turgeon B."/>
            <person name="Goodwin S."/>
            <person name="Spatafora J."/>
            <person name="Crous P."/>
            <person name="Grigoriev I."/>
        </authorList>
    </citation>
    <scope>NUCLEOTIDE SEQUENCE</scope>
    <source>
        <strain evidence="2">CBS 130266</strain>
    </source>
</reference>
<dbReference type="EMBL" id="MU007265">
    <property type="protein sequence ID" value="KAF2414974.1"/>
    <property type="molecule type" value="Genomic_DNA"/>
</dbReference>
<dbReference type="AlphaFoldDB" id="A0A9P4TSC2"/>
<dbReference type="Proteomes" id="UP000800235">
    <property type="component" value="Unassembled WGS sequence"/>
</dbReference>
<accession>A0A9P4TSC2</accession>
<organism evidence="2 3">
    <name type="scientific">Tothia fuscella</name>
    <dbReference type="NCBI Taxonomy" id="1048955"/>
    <lineage>
        <taxon>Eukaryota</taxon>
        <taxon>Fungi</taxon>
        <taxon>Dikarya</taxon>
        <taxon>Ascomycota</taxon>
        <taxon>Pezizomycotina</taxon>
        <taxon>Dothideomycetes</taxon>
        <taxon>Pleosporomycetidae</taxon>
        <taxon>Venturiales</taxon>
        <taxon>Cylindrosympodiaceae</taxon>
        <taxon>Tothia</taxon>
    </lineage>
</organism>
<proteinExistence type="predicted"/>